<dbReference type="EMBL" id="HBUE01074624">
    <property type="protein sequence ID" value="CAG6474363.1"/>
    <property type="molecule type" value="Transcribed_RNA"/>
</dbReference>
<organism evidence="2">
    <name type="scientific">Culex pipiens</name>
    <name type="common">House mosquito</name>
    <dbReference type="NCBI Taxonomy" id="7175"/>
    <lineage>
        <taxon>Eukaryota</taxon>
        <taxon>Metazoa</taxon>
        <taxon>Ecdysozoa</taxon>
        <taxon>Arthropoda</taxon>
        <taxon>Hexapoda</taxon>
        <taxon>Insecta</taxon>
        <taxon>Pterygota</taxon>
        <taxon>Neoptera</taxon>
        <taxon>Endopterygota</taxon>
        <taxon>Diptera</taxon>
        <taxon>Nematocera</taxon>
        <taxon>Culicoidea</taxon>
        <taxon>Culicidae</taxon>
        <taxon>Culicinae</taxon>
        <taxon>Culicini</taxon>
        <taxon>Culex</taxon>
        <taxon>Culex</taxon>
    </lineage>
</organism>
<name>A0A8D8FIV7_CULPI</name>
<evidence type="ECO:0000256" key="1">
    <source>
        <dbReference type="SAM" id="MobiDB-lite"/>
    </source>
</evidence>
<sequence length="119" mass="13229">MQQRRPRCLVHNRCSGISSRMHRGPVQLEKAQPVLPAQHGQEGHHGGRVLPVRPLPGDGRVRPQPVHQGVGAGRERELQLREWRGRKHRGRVFRPQVRGQLCGIFPDGEVSGVGGLAAR</sequence>
<feature type="region of interest" description="Disordered" evidence="1">
    <location>
        <begin position="36"/>
        <end position="74"/>
    </location>
</feature>
<proteinExistence type="predicted"/>
<reference evidence="2" key="1">
    <citation type="submission" date="2021-05" db="EMBL/GenBank/DDBJ databases">
        <authorList>
            <person name="Alioto T."/>
            <person name="Alioto T."/>
            <person name="Gomez Garrido J."/>
        </authorList>
    </citation>
    <scope>NUCLEOTIDE SEQUENCE</scope>
</reference>
<accession>A0A8D8FIV7</accession>
<dbReference type="EMBL" id="HBUE01074623">
    <property type="protein sequence ID" value="CAG6474360.1"/>
    <property type="molecule type" value="Transcribed_RNA"/>
</dbReference>
<protein>
    <submittedName>
        <fullName evidence="2">(northern house mosquito) hypothetical protein</fullName>
    </submittedName>
</protein>
<evidence type="ECO:0000313" key="2">
    <source>
        <dbReference type="EMBL" id="CAG6474357.1"/>
    </source>
</evidence>
<dbReference type="AlphaFoldDB" id="A0A8D8FIV7"/>
<dbReference type="EMBL" id="HBUE01074620">
    <property type="protein sequence ID" value="CAG6474357.1"/>
    <property type="molecule type" value="Transcribed_RNA"/>
</dbReference>